<protein>
    <submittedName>
        <fullName evidence="2">Uncharacterized protein</fullName>
    </submittedName>
</protein>
<sequence length="127" mass="13842">MTPSLTPSLTPYDTGDRLEPQPWRLTDNDHYGYVDFDDDESATVFTIVGKRPDHNTADGSPGYLLSVSAYCDDTAVEIDGDRVLVLDEDTLAGLNTLVELAEQGTAVDADAWRLVQGTIKKIQGARP</sequence>
<evidence type="ECO:0000256" key="1">
    <source>
        <dbReference type="SAM" id="MobiDB-lite"/>
    </source>
</evidence>
<proteinExistence type="predicted"/>
<comment type="caution">
    <text evidence="2">The sequence shown here is derived from an EMBL/GenBank/DDBJ whole genome shotgun (WGS) entry which is preliminary data.</text>
</comment>
<gene>
    <name evidence="2" type="ORF">SD72_01165</name>
</gene>
<feature type="region of interest" description="Disordered" evidence="1">
    <location>
        <begin position="1"/>
        <end position="24"/>
    </location>
</feature>
<keyword evidence="3" id="KW-1185">Reference proteome</keyword>
<feature type="compositionally biased region" description="Polar residues" evidence="1">
    <location>
        <begin position="1"/>
        <end position="11"/>
    </location>
</feature>
<dbReference type="RefSeq" id="WP_042542571.1">
    <property type="nucleotide sequence ID" value="NZ_JXSQ01000001.1"/>
</dbReference>
<evidence type="ECO:0000313" key="2">
    <source>
        <dbReference type="EMBL" id="KIP53821.1"/>
    </source>
</evidence>
<reference evidence="2 3" key="1">
    <citation type="submission" date="2015-01" db="EMBL/GenBank/DDBJ databases">
        <title>Draft genome sequence of Leucobacter komagatae strain VKM ST2845.</title>
        <authorList>
            <person name="Karlyshev A.V."/>
            <person name="Kudryashova E.B."/>
        </authorList>
    </citation>
    <scope>NUCLEOTIDE SEQUENCE [LARGE SCALE GENOMIC DNA]</scope>
    <source>
        <strain evidence="2 3">VKM ST2845</strain>
    </source>
</reference>
<name>A0A0D0I258_9MICO</name>
<dbReference type="EMBL" id="JXSQ01000001">
    <property type="protein sequence ID" value="KIP53821.1"/>
    <property type="molecule type" value="Genomic_DNA"/>
</dbReference>
<dbReference type="OrthoDB" id="4945643at2"/>
<organism evidence="2 3">
    <name type="scientific">Leucobacter komagatae</name>
    <dbReference type="NCBI Taxonomy" id="55969"/>
    <lineage>
        <taxon>Bacteria</taxon>
        <taxon>Bacillati</taxon>
        <taxon>Actinomycetota</taxon>
        <taxon>Actinomycetes</taxon>
        <taxon>Micrococcales</taxon>
        <taxon>Microbacteriaceae</taxon>
        <taxon>Leucobacter</taxon>
    </lineage>
</organism>
<dbReference type="AlphaFoldDB" id="A0A0D0I258"/>
<dbReference type="Proteomes" id="UP000032120">
    <property type="component" value="Unassembled WGS sequence"/>
</dbReference>
<accession>A0A0D0I258</accession>
<evidence type="ECO:0000313" key="3">
    <source>
        <dbReference type="Proteomes" id="UP000032120"/>
    </source>
</evidence>